<feature type="signal peptide" evidence="1">
    <location>
        <begin position="1"/>
        <end position="21"/>
    </location>
</feature>
<dbReference type="NCBIfam" id="TIGR04183">
    <property type="entry name" value="Por_Secre_tail"/>
    <property type="match status" value="1"/>
</dbReference>
<proteinExistence type="predicted"/>
<evidence type="ECO:0000313" key="4">
    <source>
        <dbReference type="Proteomes" id="UP000199452"/>
    </source>
</evidence>
<sequence length="159" mass="16790">MKHTILTITGLLLIGLNGLKAQDAIPTTGGNATGVGGSASYTVGQVIYTTNTGTSGSVAQGVQQPYEISVVSGIGDNKINLSCSTYPNPTTDKLTLRIETNENLNLTYQLFDITGKLLESKKVEGSETNISMGSLTPAIYFLKVSDGAKEVKTFKIIKN</sequence>
<accession>A0A1G6T3Y0</accession>
<evidence type="ECO:0000259" key="2">
    <source>
        <dbReference type="Pfam" id="PF18962"/>
    </source>
</evidence>
<keyword evidence="4" id="KW-1185">Reference proteome</keyword>
<organism evidence="3 4">
    <name type="scientific">Williamwhitmania taraxaci</name>
    <dbReference type="NCBI Taxonomy" id="1640674"/>
    <lineage>
        <taxon>Bacteria</taxon>
        <taxon>Pseudomonadati</taxon>
        <taxon>Bacteroidota</taxon>
        <taxon>Bacteroidia</taxon>
        <taxon>Bacteroidales</taxon>
        <taxon>Williamwhitmaniaceae</taxon>
        <taxon>Williamwhitmania</taxon>
    </lineage>
</organism>
<feature type="domain" description="Secretion system C-terminal sorting" evidence="2">
    <location>
        <begin position="86"/>
        <end position="154"/>
    </location>
</feature>
<dbReference type="Pfam" id="PF18962">
    <property type="entry name" value="Por_Secre_tail"/>
    <property type="match status" value="1"/>
</dbReference>
<dbReference type="RefSeq" id="WP_092440967.1">
    <property type="nucleotide sequence ID" value="NZ_FMYP01000111.1"/>
</dbReference>
<dbReference type="InterPro" id="IPR026444">
    <property type="entry name" value="Secre_tail"/>
</dbReference>
<keyword evidence="1" id="KW-0732">Signal</keyword>
<protein>
    <submittedName>
        <fullName evidence="3">Por secretion system C-terminal sorting domain-containing protein</fullName>
    </submittedName>
</protein>
<evidence type="ECO:0000256" key="1">
    <source>
        <dbReference type="SAM" id="SignalP"/>
    </source>
</evidence>
<evidence type="ECO:0000313" key="3">
    <source>
        <dbReference type="EMBL" id="SDD23663.1"/>
    </source>
</evidence>
<gene>
    <name evidence="3" type="ORF">SAMN05216323_11115</name>
</gene>
<reference evidence="3 4" key="1">
    <citation type="submission" date="2016-09" db="EMBL/GenBank/DDBJ databases">
        <authorList>
            <person name="Capua I."/>
            <person name="De Benedictis P."/>
            <person name="Joannis T."/>
            <person name="Lombin L.H."/>
            <person name="Cattoli G."/>
        </authorList>
    </citation>
    <scope>NUCLEOTIDE SEQUENCE [LARGE SCALE GENOMIC DNA]</scope>
    <source>
        <strain evidence="3 4">A7P-90m</strain>
    </source>
</reference>
<dbReference type="STRING" id="1640674.SAMN05216323_11115"/>
<feature type="chain" id="PRO_5011729493" evidence="1">
    <location>
        <begin position="22"/>
        <end position="159"/>
    </location>
</feature>
<dbReference type="AlphaFoldDB" id="A0A1G6T3Y0"/>
<dbReference type="OrthoDB" id="9768786at2"/>
<dbReference type="Proteomes" id="UP000199452">
    <property type="component" value="Unassembled WGS sequence"/>
</dbReference>
<dbReference type="EMBL" id="FMYP01000111">
    <property type="protein sequence ID" value="SDD23663.1"/>
    <property type="molecule type" value="Genomic_DNA"/>
</dbReference>
<name>A0A1G6T3Y0_9BACT</name>